<comment type="caution">
    <text evidence="1">The sequence shown here is derived from an EMBL/GenBank/DDBJ whole genome shotgun (WGS) entry which is preliminary data.</text>
</comment>
<keyword evidence="2" id="KW-1185">Reference proteome</keyword>
<feature type="non-terminal residue" evidence="1">
    <location>
        <position position="172"/>
    </location>
</feature>
<protein>
    <submittedName>
        <fullName evidence="1">mRNA binding protein puf3</fullName>
    </submittedName>
</protein>
<name>A0ACC1HPU3_9FUNG</name>
<dbReference type="Proteomes" id="UP001145114">
    <property type="component" value="Unassembled WGS sequence"/>
</dbReference>
<proteinExistence type="predicted"/>
<gene>
    <name evidence="1" type="primary">PUF3_2</name>
    <name evidence="1" type="ORF">EV182_008298</name>
</gene>
<sequence>MERGKPADRALVYSRIRGNVLELSKHKFASNVVEKCIVYGSFEDRQALINEIVSPNNEDSSNLLAMVKDQYANYVVQKMLDVVENEQKALLLSRIQANIHLLKRYPYGKHLINKVEKHSYDMQLQQSKQQQQRVMSLGAISNGLSSGSSLLNLSTPLSPHNSLQAGQSAEEV</sequence>
<evidence type="ECO:0000313" key="2">
    <source>
        <dbReference type="Proteomes" id="UP001145114"/>
    </source>
</evidence>
<evidence type="ECO:0000313" key="1">
    <source>
        <dbReference type="EMBL" id="KAJ1676384.1"/>
    </source>
</evidence>
<reference evidence="1" key="1">
    <citation type="submission" date="2022-06" db="EMBL/GenBank/DDBJ databases">
        <title>Phylogenomic reconstructions and comparative analyses of Kickxellomycotina fungi.</title>
        <authorList>
            <person name="Reynolds N.K."/>
            <person name="Stajich J.E."/>
            <person name="Barry K."/>
            <person name="Grigoriev I.V."/>
            <person name="Crous P."/>
            <person name="Smith M.E."/>
        </authorList>
    </citation>
    <scope>NUCLEOTIDE SEQUENCE</scope>
    <source>
        <strain evidence="1">RSA 2271</strain>
    </source>
</reference>
<dbReference type="EMBL" id="JAMZIH010004201">
    <property type="protein sequence ID" value="KAJ1676384.1"/>
    <property type="molecule type" value="Genomic_DNA"/>
</dbReference>
<organism evidence="1 2">
    <name type="scientific">Spiromyces aspiralis</name>
    <dbReference type="NCBI Taxonomy" id="68401"/>
    <lineage>
        <taxon>Eukaryota</taxon>
        <taxon>Fungi</taxon>
        <taxon>Fungi incertae sedis</taxon>
        <taxon>Zoopagomycota</taxon>
        <taxon>Kickxellomycotina</taxon>
        <taxon>Kickxellomycetes</taxon>
        <taxon>Kickxellales</taxon>
        <taxon>Kickxellaceae</taxon>
        <taxon>Spiromyces</taxon>
    </lineage>
</organism>
<accession>A0ACC1HPU3</accession>